<evidence type="ECO:0000256" key="1">
    <source>
        <dbReference type="SAM" id="MobiDB-lite"/>
    </source>
</evidence>
<feature type="compositionally biased region" description="Polar residues" evidence="1">
    <location>
        <begin position="41"/>
        <end position="51"/>
    </location>
</feature>
<comment type="caution">
    <text evidence="2">The sequence shown here is derived from an EMBL/GenBank/DDBJ whole genome shotgun (WGS) entry which is preliminary data.</text>
</comment>
<feature type="region of interest" description="Disordered" evidence="1">
    <location>
        <begin position="201"/>
        <end position="235"/>
    </location>
</feature>
<proteinExistence type="predicted"/>
<name>A0ABP0E982_9PEZI</name>
<keyword evidence="3" id="KW-1185">Reference proteome</keyword>
<dbReference type="EMBL" id="CAWUOM010000310">
    <property type="protein sequence ID" value="CAK7275620.1"/>
    <property type="molecule type" value="Genomic_DNA"/>
</dbReference>
<protein>
    <submittedName>
        <fullName evidence="2">Uncharacterized protein</fullName>
    </submittedName>
</protein>
<gene>
    <name evidence="2" type="ORF">SEPCBS57363_006804</name>
</gene>
<sequence length="253" mass="25650">MVTAPGAVLNATRAATAWFRGKAAQPPPTSPTKRARPPTADSATLASSPIPRTQAIEATAPSDDPQRSPTKRSRIAGTLPSTPPGHGGAPALPSTLEPKTPIAAAPKAAPLTTAVPEDVAKICGIPDGHADALATAMAIVYNADERVGAAVDTILQRLFYTVASQALSAAVASHPPSAPTSAATTTTHSTYASCLATQTAPATQAAPKQQKSRQSNSTAKPPAREEVILHTSRLKSPPSCEAIVDAVKAVAGD</sequence>
<organism evidence="2 3">
    <name type="scientific">Sporothrix epigloea</name>
    <dbReference type="NCBI Taxonomy" id="1892477"/>
    <lineage>
        <taxon>Eukaryota</taxon>
        <taxon>Fungi</taxon>
        <taxon>Dikarya</taxon>
        <taxon>Ascomycota</taxon>
        <taxon>Pezizomycotina</taxon>
        <taxon>Sordariomycetes</taxon>
        <taxon>Sordariomycetidae</taxon>
        <taxon>Ophiostomatales</taxon>
        <taxon>Ophiostomataceae</taxon>
        <taxon>Sporothrix</taxon>
    </lineage>
</organism>
<reference evidence="2 3" key="1">
    <citation type="submission" date="2024-01" db="EMBL/GenBank/DDBJ databases">
        <authorList>
            <person name="Allen C."/>
            <person name="Tagirdzhanova G."/>
        </authorList>
    </citation>
    <scope>NUCLEOTIDE SEQUENCE [LARGE SCALE GENOMIC DNA]</scope>
    <source>
        <strain evidence="2 3">CBS 573.63</strain>
    </source>
</reference>
<evidence type="ECO:0000313" key="3">
    <source>
        <dbReference type="Proteomes" id="UP001642501"/>
    </source>
</evidence>
<evidence type="ECO:0000313" key="2">
    <source>
        <dbReference type="EMBL" id="CAK7275620.1"/>
    </source>
</evidence>
<dbReference type="Proteomes" id="UP001642501">
    <property type="component" value="Unassembled WGS sequence"/>
</dbReference>
<accession>A0ABP0E982</accession>
<feature type="region of interest" description="Disordered" evidence="1">
    <location>
        <begin position="1"/>
        <end position="98"/>
    </location>
</feature>